<evidence type="ECO:0000313" key="2">
    <source>
        <dbReference type="Proteomes" id="UP001331761"/>
    </source>
</evidence>
<evidence type="ECO:0000313" key="1">
    <source>
        <dbReference type="EMBL" id="KAK5967014.1"/>
    </source>
</evidence>
<sequence>MFQKRQCRRWNEWVPKLDSRKGDLQRFHVVYVQAAPDNLHRVASVQLKLTRTDASIRLYESDMVKRRAQTVRIAKTTSSWLDGGRYWLFWRFFSRPKLRRWNRQKCSLRTRTRERLMNVSEAQRTQ</sequence>
<proteinExistence type="predicted"/>
<comment type="caution">
    <text evidence="1">The sequence shown here is derived from an EMBL/GenBank/DDBJ whole genome shotgun (WGS) entry which is preliminary data.</text>
</comment>
<dbReference type="Proteomes" id="UP001331761">
    <property type="component" value="Unassembled WGS sequence"/>
</dbReference>
<name>A0AAN8F1D3_TRICO</name>
<accession>A0AAN8F1D3</accession>
<dbReference type="EMBL" id="WIXE01022898">
    <property type="protein sequence ID" value="KAK5967014.1"/>
    <property type="molecule type" value="Genomic_DNA"/>
</dbReference>
<gene>
    <name evidence="1" type="ORF">GCK32_000920</name>
</gene>
<organism evidence="1 2">
    <name type="scientific">Trichostrongylus colubriformis</name>
    <name type="common">Black scour worm</name>
    <dbReference type="NCBI Taxonomy" id="6319"/>
    <lineage>
        <taxon>Eukaryota</taxon>
        <taxon>Metazoa</taxon>
        <taxon>Ecdysozoa</taxon>
        <taxon>Nematoda</taxon>
        <taxon>Chromadorea</taxon>
        <taxon>Rhabditida</taxon>
        <taxon>Rhabditina</taxon>
        <taxon>Rhabditomorpha</taxon>
        <taxon>Strongyloidea</taxon>
        <taxon>Trichostrongylidae</taxon>
        <taxon>Trichostrongylus</taxon>
    </lineage>
</organism>
<protein>
    <submittedName>
        <fullName evidence="1">Uncharacterized protein</fullName>
    </submittedName>
</protein>
<keyword evidence="2" id="KW-1185">Reference proteome</keyword>
<dbReference type="AlphaFoldDB" id="A0AAN8F1D3"/>
<reference evidence="1 2" key="1">
    <citation type="submission" date="2019-10" db="EMBL/GenBank/DDBJ databases">
        <title>Assembly and Annotation for the nematode Trichostrongylus colubriformis.</title>
        <authorList>
            <person name="Martin J."/>
        </authorList>
    </citation>
    <scope>NUCLEOTIDE SEQUENCE [LARGE SCALE GENOMIC DNA]</scope>
    <source>
        <strain evidence="1">G859</strain>
        <tissue evidence="1">Whole worm</tissue>
    </source>
</reference>